<dbReference type="Proteomes" id="UP000196102">
    <property type="component" value="Unassembled WGS sequence"/>
</dbReference>
<accession>A0A1Z8BGH6</accession>
<evidence type="ECO:0000313" key="3">
    <source>
        <dbReference type="Proteomes" id="UP000196102"/>
    </source>
</evidence>
<dbReference type="PANTHER" id="PTHR22916">
    <property type="entry name" value="GLYCOSYLTRANSFERASE"/>
    <property type="match status" value="1"/>
</dbReference>
<evidence type="ECO:0000313" key="2">
    <source>
        <dbReference type="EMBL" id="OUS21681.1"/>
    </source>
</evidence>
<dbReference type="AlphaFoldDB" id="A0A1Z8BGH6"/>
<keyword evidence="2" id="KW-0808">Transferase</keyword>
<reference evidence="3" key="1">
    <citation type="journal article" date="2017" name="Proc. Natl. Acad. Sci. U.S.A.">
        <title>Simulation of Deepwater Horizon oil plume reveals substrate specialization within a complex community of hydrocarbon-degraders.</title>
        <authorList>
            <person name="Hu P."/>
            <person name="Dubinsky E.A."/>
            <person name="Probst A.J."/>
            <person name="Wang J."/>
            <person name="Sieber C.M.K."/>
            <person name="Tom L.M."/>
            <person name="Gardinali P."/>
            <person name="Banfield J.F."/>
            <person name="Atlas R.M."/>
            <person name="Andersen G.L."/>
        </authorList>
    </citation>
    <scope>NUCLEOTIDE SEQUENCE [LARGE SCALE GENOMIC DNA]</scope>
</reference>
<dbReference type="GO" id="GO:0016758">
    <property type="term" value="F:hexosyltransferase activity"/>
    <property type="evidence" value="ECO:0007669"/>
    <property type="project" value="UniProtKB-ARBA"/>
</dbReference>
<dbReference type="PANTHER" id="PTHR22916:SF3">
    <property type="entry name" value="UDP-GLCNAC:BETAGAL BETA-1,3-N-ACETYLGLUCOSAMINYLTRANSFERASE-LIKE PROTEIN 1"/>
    <property type="match status" value="1"/>
</dbReference>
<dbReference type="CDD" id="cd00761">
    <property type="entry name" value="Glyco_tranf_GTA_type"/>
    <property type="match status" value="1"/>
</dbReference>
<protein>
    <submittedName>
        <fullName evidence="2">Glycosyl transferase family 2</fullName>
    </submittedName>
</protein>
<dbReference type="Pfam" id="PF00535">
    <property type="entry name" value="Glycos_transf_2"/>
    <property type="match status" value="1"/>
</dbReference>
<dbReference type="SUPFAM" id="SSF53448">
    <property type="entry name" value="Nucleotide-diphospho-sugar transferases"/>
    <property type="match status" value="1"/>
</dbReference>
<dbReference type="RefSeq" id="WP_303685344.1">
    <property type="nucleotide sequence ID" value="NZ_CAJXYO010000029.1"/>
</dbReference>
<gene>
    <name evidence="2" type="ORF">A9Q93_00160</name>
</gene>
<dbReference type="InterPro" id="IPR001173">
    <property type="entry name" value="Glyco_trans_2-like"/>
</dbReference>
<comment type="caution">
    <text evidence="2">The sequence shown here is derived from an EMBL/GenBank/DDBJ whole genome shotgun (WGS) entry which is preliminary data.</text>
</comment>
<proteinExistence type="predicted"/>
<organism evidence="2 3">
    <name type="scientific">Nonlabens dokdonensis</name>
    <dbReference type="NCBI Taxonomy" id="328515"/>
    <lineage>
        <taxon>Bacteria</taxon>
        <taxon>Pseudomonadati</taxon>
        <taxon>Bacteroidota</taxon>
        <taxon>Flavobacteriia</taxon>
        <taxon>Flavobacteriales</taxon>
        <taxon>Flavobacteriaceae</taxon>
        <taxon>Nonlabens</taxon>
    </lineage>
</organism>
<evidence type="ECO:0000259" key="1">
    <source>
        <dbReference type="Pfam" id="PF00535"/>
    </source>
</evidence>
<name>A0A1Z8BGH6_9FLAO</name>
<dbReference type="EMBL" id="MAAX01000006">
    <property type="protein sequence ID" value="OUS21681.1"/>
    <property type="molecule type" value="Genomic_DNA"/>
</dbReference>
<feature type="domain" description="Glycosyltransferase 2-like" evidence="1">
    <location>
        <begin position="5"/>
        <end position="148"/>
    </location>
</feature>
<dbReference type="Gene3D" id="3.90.550.10">
    <property type="entry name" value="Spore Coat Polysaccharide Biosynthesis Protein SpsA, Chain A"/>
    <property type="match status" value="1"/>
</dbReference>
<dbReference type="InterPro" id="IPR029044">
    <property type="entry name" value="Nucleotide-diphossugar_trans"/>
</dbReference>
<sequence length="257" mass="28942">MELVSIIMPTYNSVATVKESLDSILSQTYRPLEIIIIDDCSDDESYAFAKAYASKNASLDISFITLKNSSNSGAGITRNKGLEAASGTYISFLDADDLWKPNKLIIQIEAMKAQKALACYGAYEIFKATPDQPELVHQVFKKLTYKKLHQSNYIGNLTGIYNAAAIGKIAIPSLRKRQDWAMWLDVLKKTGYAIGIEEPIASYRVSDGLSANKFDLIKYNYAVYRSHLGYSAIKSTILMVRFFYEQFFIKNKMKIKL</sequence>